<dbReference type="Proteomes" id="UP000770661">
    <property type="component" value="Unassembled WGS sequence"/>
</dbReference>
<dbReference type="InterPro" id="IPR036236">
    <property type="entry name" value="Znf_C2H2_sf"/>
</dbReference>
<evidence type="ECO:0000313" key="5">
    <source>
        <dbReference type="Proteomes" id="UP000770661"/>
    </source>
</evidence>
<sequence>MLCSTKAGIPSTHPHNTRKTGLRLRFCDHCGQSVSLVKMLLGAHHAHTHTDERNFECQEVGKTFTQESHLNQHNSPTLERETCSPHPGLTSSVYTTSSNAALPIPHGYIPDTHNPLNPERYWEHDDGGESSDRRTVPGTSGELSGGLRISPSLQLLVALRYLATGNFQLTLADTADMSQPSVPRCLKTVVTPSRSCTEDHPVPTTQRGGVMQAFSTIAGPLPGLHWTAGWHSTSVRGPGGEEAELYRGRKGFLCLQR</sequence>
<keyword evidence="1" id="KW-0479">Metal-binding</keyword>
<feature type="region of interest" description="Disordered" evidence="2">
    <location>
        <begin position="70"/>
        <end position="143"/>
    </location>
</feature>
<evidence type="ECO:0000259" key="3">
    <source>
        <dbReference type="PROSITE" id="PS50157"/>
    </source>
</evidence>
<dbReference type="SUPFAM" id="SSF57667">
    <property type="entry name" value="beta-beta-alpha zinc fingers"/>
    <property type="match status" value="1"/>
</dbReference>
<feature type="domain" description="C2H2-type" evidence="3">
    <location>
        <begin position="55"/>
        <end position="73"/>
    </location>
</feature>
<feature type="compositionally biased region" description="Polar residues" evidence="2">
    <location>
        <begin position="89"/>
        <end position="100"/>
    </location>
</feature>
<evidence type="ECO:0000256" key="2">
    <source>
        <dbReference type="SAM" id="MobiDB-lite"/>
    </source>
</evidence>
<accession>A0A8J4XSK2</accession>
<proteinExistence type="predicted"/>
<protein>
    <submittedName>
        <fullName evidence="4">Zinc finger protein 530</fullName>
    </submittedName>
</protein>
<dbReference type="PROSITE" id="PS50157">
    <property type="entry name" value="ZINC_FINGER_C2H2_2"/>
    <property type="match status" value="1"/>
</dbReference>
<dbReference type="Gene3D" id="3.30.160.60">
    <property type="entry name" value="Classic Zinc Finger"/>
    <property type="match status" value="1"/>
</dbReference>
<keyword evidence="1" id="KW-0862">Zinc</keyword>
<dbReference type="InterPro" id="IPR013087">
    <property type="entry name" value="Znf_C2H2_type"/>
</dbReference>
<keyword evidence="5" id="KW-1185">Reference proteome</keyword>
<organism evidence="4 5">
    <name type="scientific">Chionoecetes opilio</name>
    <name type="common">Atlantic snow crab</name>
    <name type="synonym">Cancer opilio</name>
    <dbReference type="NCBI Taxonomy" id="41210"/>
    <lineage>
        <taxon>Eukaryota</taxon>
        <taxon>Metazoa</taxon>
        <taxon>Ecdysozoa</taxon>
        <taxon>Arthropoda</taxon>
        <taxon>Crustacea</taxon>
        <taxon>Multicrustacea</taxon>
        <taxon>Malacostraca</taxon>
        <taxon>Eumalacostraca</taxon>
        <taxon>Eucarida</taxon>
        <taxon>Decapoda</taxon>
        <taxon>Pleocyemata</taxon>
        <taxon>Brachyura</taxon>
        <taxon>Eubrachyura</taxon>
        <taxon>Majoidea</taxon>
        <taxon>Majidae</taxon>
        <taxon>Chionoecetes</taxon>
    </lineage>
</organism>
<evidence type="ECO:0000313" key="4">
    <source>
        <dbReference type="EMBL" id="KAG0713872.1"/>
    </source>
</evidence>
<name>A0A8J4XSK2_CHIOP</name>
<dbReference type="EMBL" id="JACEEZ010021000">
    <property type="protein sequence ID" value="KAG0713872.1"/>
    <property type="molecule type" value="Genomic_DNA"/>
</dbReference>
<keyword evidence="1" id="KW-0863">Zinc-finger</keyword>
<evidence type="ECO:0000256" key="1">
    <source>
        <dbReference type="PROSITE-ProRule" id="PRU00042"/>
    </source>
</evidence>
<dbReference type="GO" id="GO:0008270">
    <property type="term" value="F:zinc ion binding"/>
    <property type="evidence" value="ECO:0007669"/>
    <property type="project" value="UniProtKB-KW"/>
</dbReference>
<feature type="compositionally biased region" description="Basic and acidic residues" evidence="2">
    <location>
        <begin position="120"/>
        <end position="135"/>
    </location>
</feature>
<dbReference type="AlphaFoldDB" id="A0A8J4XSK2"/>
<comment type="caution">
    <text evidence="4">The sequence shown here is derived from an EMBL/GenBank/DDBJ whole genome shotgun (WGS) entry which is preliminary data.</text>
</comment>
<reference evidence="4" key="1">
    <citation type="submission" date="2020-07" db="EMBL/GenBank/DDBJ databases">
        <title>The High-quality genome of the commercially important snow crab, Chionoecetes opilio.</title>
        <authorList>
            <person name="Jeong J.-H."/>
            <person name="Ryu S."/>
        </authorList>
    </citation>
    <scope>NUCLEOTIDE SEQUENCE</scope>
    <source>
        <strain evidence="4">MADBK_172401_WGS</strain>
        <tissue evidence="4">Digestive gland</tissue>
    </source>
</reference>
<gene>
    <name evidence="4" type="primary">ZNF530</name>
    <name evidence="4" type="ORF">GWK47_015237</name>
</gene>